<dbReference type="SUPFAM" id="SSF51690">
    <property type="entry name" value="Nicotinate/Quinolinate PRTase C-terminal domain-like"/>
    <property type="match status" value="1"/>
</dbReference>
<dbReference type="Gene3D" id="3.90.1170.20">
    <property type="entry name" value="Quinolinate phosphoribosyl transferase, N-terminal domain"/>
    <property type="match status" value="1"/>
</dbReference>
<organism evidence="12 13">
    <name type="scientific">Thiobacter aerophilum</name>
    <dbReference type="NCBI Taxonomy" id="3121275"/>
    <lineage>
        <taxon>Bacteria</taxon>
        <taxon>Pseudomonadati</taxon>
        <taxon>Pseudomonadota</taxon>
        <taxon>Betaproteobacteria</taxon>
        <taxon>Burkholderiales</taxon>
        <taxon>Thiobacteraceae</taxon>
        <taxon>Thiobacter</taxon>
    </lineage>
</organism>
<dbReference type="InterPro" id="IPR036068">
    <property type="entry name" value="Nicotinate_pribotase-like_C"/>
</dbReference>
<evidence type="ECO:0000256" key="4">
    <source>
        <dbReference type="ARBA" id="ARBA00011944"/>
    </source>
</evidence>
<dbReference type="NCBIfam" id="TIGR00078">
    <property type="entry name" value="nadC"/>
    <property type="match status" value="1"/>
</dbReference>
<evidence type="ECO:0000256" key="1">
    <source>
        <dbReference type="ARBA" id="ARBA00003237"/>
    </source>
</evidence>
<comment type="function">
    <text evidence="1">Involved in the catabolism of quinolinic acid (QA).</text>
</comment>
<dbReference type="Pfam" id="PF02749">
    <property type="entry name" value="QRPTase_N"/>
    <property type="match status" value="1"/>
</dbReference>
<keyword evidence="6 9" id="KW-0328">Glycosyltransferase</keyword>
<dbReference type="PANTHER" id="PTHR32179:SF3">
    <property type="entry name" value="NICOTINATE-NUCLEOTIDE PYROPHOSPHORYLASE [CARBOXYLATING]"/>
    <property type="match status" value="1"/>
</dbReference>
<dbReference type="Pfam" id="PF01729">
    <property type="entry name" value="QRPTase_C"/>
    <property type="match status" value="1"/>
</dbReference>
<dbReference type="EMBL" id="JBAJEX010000001">
    <property type="protein sequence ID" value="MEO1765824.1"/>
    <property type="molecule type" value="Genomic_DNA"/>
</dbReference>
<dbReference type="PIRSF" id="PIRSF006250">
    <property type="entry name" value="NadC_ModD"/>
    <property type="match status" value="1"/>
</dbReference>
<keyword evidence="13" id="KW-1185">Reference proteome</keyword>
<proteinExistence type="inferred from homology"/>
<dbReference type="SUPFAM" id="SSF54675">
    <property type="entry name" value="Nicotinate/Quinolinate PRTase N-terminal domain-like"/>
    <property type="match status" value="1"/>
</dbReference>
<feature type="domain" description="Quinolinate phosphoribosyl transferase C-terminal" evidence="10">
    <location>
        <begin position="112"/>
        <end position="277"/>
    </location>
</feature>
<gene>
    <name evidence="12" type="primary">nadC</name>
    <name evidence="12" type="ORF">V6E02_01120</name>
</gene>
<evidence type="ECO:0000256" key="9">
    <source>
        <dbReference type="PIRNR" id="PIRNR006250"/>
    </source>
</evidence>
<name>A0ABV0EB93_9BURK</name>
<dbReference type="GO" id="GO:0004514">
    <property type="term" value="F:nicotinate-nucleotide diphosphorylase (carboxylating) activity"/>
    <property type="evidence" value="ECO:0007669"/>
    <property type="project" value="UniProtKB-EC"/>
</dbReference>
<dbReference type="InterPro" id="IPR027277">
    <property type="entry name" value="NadC/ModD"/>
</dbReference>
<comment type="pathway">
    <text evidence="2">Cofactor biosynthesis; NAD(+) biosynthesis; nicotinate D-ribonucleotide from quinolinate: step 1/1.</text>
</comment>
<evidence type="ECO:0000256" key="5">
    <source>
        <dbReference type="ARBA" id="ARBA00022642"/>
    </source>
</evidence>
<dbReference type="Gene3D" id="3.20.20.70">
    <property type="entry name" value="Aldolase class I"/>
    <property type="match status" value="1"/>
</dbReference>
<dbReference type="InterPro" id="IPR013785">
    <property type="entry name" value="Aldolase_TIM"/>
</dbReference>
<evidence type="ECO:0000259" key="10">
    <source>
        <dbReference type="Pfam" id="PF01729"/>
    </source>
</evidence>
<dbReference type="InterPro" id="IPR022412">
    <property type="entry name" value="Quinolinate_PRibosylTrfase_N"/>
</dbReference>
<evidence type="ECO:0000256" key="2">
    <source>
        <dbReference type="ARBA" id="ARBA00004893"/>
    </source>
</evidence>
<dbReference type="CDD" id="cd01572">
    <property type="entry name" value="QPRTase"/>
    <property type="match status" value="1"/>
</dbReference>
<protein>
    <recommendedName>
        <fullName evidence="4">nicotinate-nucleotide diphosphorylase (carboxylating)</fullName>
        <ecNumber evidence="4">2.4.2.19</ecNumber>
    </recommendedName>
    <alternativeName>
        <fullName evidence="8">Quinolinate phosphoribosyltransferase [decarboxylating]</fullName>
    </alternativeName>
</protein>
<keyword evidence="7 9" id="KW-0808">Transferase</keyword>
<evidence type="ECO:0000256" key="7">
    <source>
        <dbReference type="ARBA" id="ARBA00022679"/>
    </source>
</evidence>
<dbReference type="Proteomes" id="UP001482231">
    <property type="component" value="Unassembled WGS sequence"/>
</dbReference>
<comment type="caution">
    <text evidence="12">The sequence shown here is derived from an EMBL/GenBank/DDBJ whole genome shotgun (WGS) entry which is preliminary data.</text>
</comment>
<evidence type="ECO:0000313" key="13">
    <source>
        <dbReference type="Proteomes" id="UP001482231"/>
    </source>
</evidence>
<feature type="domain" description="Quinolinate phosphoribosyl transferase N-terminal" evidence="11">
    <location>
        <begin position="27"/>
        <end position="110"/>
    </location>
</feature>
<reference evidence="12 13" key="1">
    <citation type="submission" date="2024-02" db="EMBL/GenBank/DDBJ databases">
        <title>New thermophilic sulfur-oxidizing bacteria from a hot springs of the Uzon caldera (Kamchatka, Russia).</title>
        <authorList>
            <person name="Dukat A.M."/>
            <person name="Elcheninov A.G."/>
            <person name="Frolov E.N."/>
        </authorList>
    </citation>
    <scope>NUCLEOTIDE SEQUENCE [LARGE SCALE GENOMIC DNA]</scope>
    <source>
        <strain evidence="12 13">AK1</strain>
    </source>
</reference>
<dbReference type="RefSeq" id="WP_347306318.1">
    <property type="nucleotide sequence ID" value="NZ_JBAJEX010000001.1"/>
</dbReference>
<dbReference type="InterPro" id="IPR004393">
    <property type="entry name" value="NadC"/>
</dbReference>
<comment type="similarity">
    <text evidence="3 9">Belongs to the NadC/ModD family.</text>
</comment>
<evidence type="ECO:0000256" key="3">
    <source>
        <dbReference type="ARBA" id="ARBA00009400"/>
    </source>
</evidence>
<accession>A0ABV0EB93</accession>
<dbReference type="InterPro" id="IPR037128">
    <property type="entry name" value="Quinolinate_PRibosylTase_N_sf"/>
</dbReference>
<keyword evidence="5" id="KW-0662">Pyridine nucleotide biosynthesis</keyword>
<dbReference type="PANTHER" id="PTHR32179">
    <property type="entry name" value="NICOTINATE-NUCLEOTIDE PYROPHOSPHORYLASE [CARBOXYLATING]"/>
    <property type="match status" value="1"/>
</dbReference>
<evidence type="ECO:0000259" key="11">
    <source>
        <dbReference type="Pfam" id="PF02749"/>
    </source>
</evidence>
<evidence type="ECO:0000256" key="6">
    <source>
        <dbReference type="ARBA" id="ARBA00022676"/>
    </source>
</evidence>
<dbReference type="EC" id="2.4.2.19" evidence="4"/>
<sequence length="279" mass="29737">MTETDLARAIEANVSAALAEDLGSGDLTAALIPSERRALATLITREDAVLCGLPWFEACFRHLDDAVVFRWQAQEGATVRAGSLLCEIEGRARALLSAERPALNFLQTLSAVATTTRRYVEAVRGTRAVIMDTRKTLPGLRIAEKYAVRVGGGVNQRVGLFDGILIKENHIAAAGGIGEVLAAAQRLAPPGMPIQIEVENLEELKQALQAGATLVLLDDFSLEDMRTAVRMAAGRALLEASGGITLDNVRAVAETGVDRISVGSLTKNIRAVDLSLRIS</sequence>
<evidence type="ECO:0000313" key="12">
    <source>
        <dbReference type="EMBL" id="MEO1765824.1"/>
    </source>
</evidence>
<evidence type="ECO:0000256" key="8">
    <source>
        <dbReference type="ARBA" id="ARBA00033102"/>
    </source>
</evidence>
<dbReference type="InterPro" id="IPR002638">
    <property type="entry name" value="Quinolinate_PRibosylTrfase_C"/>
</dbReference>